<accession>A0A7Y2K2A5</accession>
<evidence type="ECO:0000256" key="5">
    <source>
        <dbReference type="ARBA" id="ARBA00022692"/>
    </source>
</evidence>
<dbReference type="InterPro" id="IPR003369">
    <property type="entry name" value="TatA/B/E"/>
</dbReference>
<keyword evidence="3 10" id="KW-1003">Cell membrane</keyword>
<protein>
    <recommendedName>
        <fullName evidence="10">Sec-independent protein translocase protein TatA</fullName>
    </recommendedName>
</protein>
<evidence type="ECO:0000313" key="13">
    <source>
        <dbReference type="Proteomes" id="UP000533905"/>
    </source>
</evidence>
<evidence type="ECO:0000256" key="7">
    <source>
        <dbReference type="ARBA" id="ARBA00022989"/>
    </source>
</evidence>
<dbReference type="AlphaFoldDB" id="A0A7Y2K2A5"/>
<dbReference type="Pfam" id="PF02416">
    <property type="entry name" value="TatA_B_E"/>
    <property type="match status" value="1"/>
</dbReference>
<feature type="region of interest" description="Disordered" evidence="11">
    <location>
        <begin position="45"/>
        <end position="83"/>
    </location>
</feature>
<comment type="subunit">
    <text evidence="10">The Tat system comprises two distinct complexes: a TatABC complex, containing multiple copies of TatA, TatB and TatC subunits, and a separate TatA complex, containing only TatA subunits. Substrates initially bind to the TatABC complex, which probably triggers association of the separate TatA complex to form the active translocon.</text>
</comment>
<evidence type="ECO:0000256" key="6">
    <source>
        <dbReference type="ARBA" id="ARBA00022927"/>
    </source>
</evidence>
<dbReference type="EMBL" id="JABAIV010000007">
    <property type="protein sequence ID" value="NNG24873.1"/>
    <property type="molecule type" value="Genomic_DNA"/>
</dbReference>
<comment type="subcellular location">
    <subcellularLocation>
        <location evidence="1 10">Cell membrane</location>
        <topology evidence="1 10">Single-pass membrane protein</topology>
    </subcellularLocation>
</comment>
<evidence type="ECO:0000256" key="2">
    <source>
        <dbReference type="ARBA" id="ARBA00022448"/>
    </source>
</evidence>
<proteinExistence type="inferred from homology"/>
<reference evidence="12 13" key="1">
    <citation type="submission" date="2020-04" db="EMBL/GenBank/DDBJ databases">
        <title>Massilia sp. nov., a cold adapted bacteria isolated from Arctic soil.</title>
        <authorList>
            <person name="Son J."/>
            <person name="Ka J.-O."/>
        </authorList>
    </citation>
    <scope>NUCLEOTIDE SEQUENCE [LARGE SCALE GENOMIC DNA]</scope>
    <source>
        <strain evidence="12 13">ML15P13</strain>
    </source>
</reference>
<dbReference type="Gene3D" id="1.20.5.3310">
    <property type="match status" value="1"/>
</dbReference>
<evidence type="ECO:0000256" key="4">
    <source>
        <dbReference type="ARBA" id="ARBA00022519"/>
    </source>
</evidence>
<dbReference type="RefSeq" id="WP_171086982.1">
    <property type="nucleotide sequence ID" value="NZ_JABAIV010000007.1"/>
</dbReference>
<keyword evidence="5 10" id="KW-0812">Transmembrane</keyword>
<evidence type="ECO:0000256" key="3">
    <source>
        <dbReference type="ARBA" id="ARBA00022475"/>
    </source>
</evidence>
<keyword evidence="4" id="KW-0997">Cell inner membrane</keyword>
<dbReference type="InterPro" id="IPR006312">
    <property type="entry name" value="TatA/E"/>
</dbReference>
<gene>
    <name evidence="10 12" type="primary">tatA</name>
    <name evidence="12" type="ORF">HGB41_17965</name>
</gene>
<keyword evidence="2 10" id="KW-0813">Transport</keyword>
<evidence type="ECO:0000313" key="12">
    <source>
        <dbReference type="EMBL" id="NNG24873.1"/>
    </source>
</evidence>
<sequence>MGSMSIWHWVIVLVVVMLIFGTKKIGSIGGDLGKAVKGFKDGVKGEEDKANAEPGATTTTTTTTQQVADKSTIDVETREKTRH</sequence>
<comment type="similarity">
    <text evidence="10">Belongs to the TatA/E family.</text>
</comment>
<dbReference type="PANTHER" id="PTHR42982:SF1">
    <property type="entry name" value="SEC-INDEPENDENT PROTEIN TRANSLOCASE PROTEIN TATA"/>
    <property type="match status" value="1"/>
</dbReference>
<keyword evidence="7 10" id="KW-1133">Transmembrane helix</keyword>
<keyword evidence="9 10" id="KW-0472">Membrane</keyword>
<evidence type="ECO:0000256" key="10">
    <source>
        <dbReference type="HAMAP-Rule" id="MF_00236"/>
    </source>
</evidence>
<dbReference type="PANTHER" id="PTHR42982">
    <property type="entry name" value="SEC-INDEPENDENT PROTEIN TRANSLOCASE PROTEIN TATA"/>
    <property type="match status" value="1"/>
</dbReference>
<keyword evidence="13" id="KW-1185">Reference proteome</keyword>
<organism evidence="12 13">
    <name type="scientific">Telluria aromaticivorans</name>
    <dbReference type="NCBI Taxonomy" id="2725995"/>
    <lineage>
        <taxon>Bacteria</taxon>
        <taxon>Pseudomonadati</taxon>
        <taxon>Pseudomonadota</taxon>
        <taxon>Betaproteobacteria</taxon>
        <taxon>Burkholderiales</taxon>
        <taxon>Oxalobacteraceae</taxon>
        <taxon>Telluria group</taxon>
        <taxon>Telluria</taxon>
    </lineage>
</organism>
<dbReference type="NCBIfam" id="NF002813">
    <property type="entry name" value="PRK02958.1"/>
    <property type="match status" value="1"/>
</dbReference>
<evidence type="ECO:0000256" key="11">
    <source>
        <dbReference type="SAM" id="MobiDB-lite"/>
    </source>
</evidence>
<keyword evidence="6 10" id="KW-0653">Protein transport</keyword>
<dbReference type="Proteomes" id="UP000533905">
    <property type="component" value="Unassembled WGS sequence"/>
</dbReference>
<dbReference type="GO" id="GO:0008320">
    <property type="term" value="F:protein transmembrane transporter activity"/>
    <property type="evidence" value="ECO:0007669"/>
    <property type="project" value="UniProtKB-UniRule"/>
</dbReference>
<dbReference type="HAMAP" id="MF_00236">
    <property type="entry name" value="TatA_E"/>
    <property type="match status" value="1"/>
</dbReference>
<keyword evidence="8 10" id="KW-0811">Translocation</keyword>
<feature type="transmembrane region" description="Helical" evidence="10">
    <location>
        <begin position="6"/>
        <end position="22"/>
    </location>
</feature>
<dbReference type="NCBIfam" id="TIGR01411">
    <property type="entry name" value="tatAE"/>
    <property type="match status" value="1"/>
</dbReference>
<comment type="caution">
    <text evidence="12">The sequence shown here is derived from an EMBL/GenBank/DDBJ whole genome shotgun (WGS) entry which is preliminary data.</text>
</comment>
<name>A0A7Y2K2A5_9BURK</name>
<dbReference type="GO" id="GO:0033281">
    <property type="term" value="C:TAT protein transport complex"/>
    <property type="evidence" value="ECO:0007669"/>
    <property type="project" value="UniProtKB-UniRule"/>
</dbReference>
<dbReference type="GO" id="GO:0043953">
    <property type="term" value="P:protein transport by the Tat complex"/>
    <property type="evidence" value="ECO:0007669"/>
    <property type="project" value="UniProtKB-UniRule"/>
</dbReference>
<evidence type="ECO:0000256" key="9">
    <source>
        <dbReference type="ARBA" id="ARBA00023136"/>
    </source>
</evidence>
<feature type="compositionally biased region" description="Basic and acidic residues" evidence="11">
    <location>
        <begin position="71"/>
        <end position="83"/>
    </location>
</feature>
<evidence type="ECO:0000256" key="1">
    <source>
        <dbReference type="ARBA" id="ARBA00004162"/>
    </source>
</evidence>
<evidence type="ECO:0000256" key="8">
    <source>
        <dbReference type="ARBA" id="ARBA00023010"/>
    </source>
</evidence>
<comment type="function">
    <text evidence="10">Part of the twin-arginine translocation (Tat) system that transports large folded proteins containing a characteristic twin-arginine motif in their signal peptide across membranes. TatA could form the protein-conducting channel of the Tat system.</text>
</comment>